<evidence type="ECO:0000313" key="1">
    <source>
        <dbReference type="EMBL" id="GED27796.1"/>
    </source>
</evidence>
<dbReference type="Proteomes" id="UP000317180">
    <property type="component" value="Unassembled WGS sequence"/>
</dbReference>
<dbReference type="EMBL" id="BJOD01000050">
    <property type="protein sequence ID" value="GED27796.1"/>
    <property type="molecule type" value="Genomic_DNA"/>
</dbReference>
<name>A0ABQ0SVE1_9BACL</name>
<gene>
    <name evidence="1" type="ORF">BAG01nite_38980</name>
</gene>
<proteinExistence type="predicted"/>
<protein>
    <submittedName>
        <fullName evidence="1">Uncharacterized protein</fullName>
    </submittedName>
</protein>
<reference evidence="1 2" key="1">
    <citation type="submission" date="2019-06" db="EMBL/GenBank/DDBJ databases">
        <title>Whole genome shotgun sequence of Brevibacillus agri NBRC 15538.</title>
        <authorList>
            <person name="Hosoyama A."/>
            <person name="Uohara A."/>
            <person name="Ohji S."/>
            <person name="Ichikawa N."/>
        </authorList>
    </citation>
    <scope>NUCLEOTIDE SEQUENCE [LARGE SCALE GENOMIC DNA]</scope>
    <source>
        <strain evidence="1 2">NBRC 15538</strain>
    </source>
</reference>
<comment type="caution">
    <text evidence="1">The sequence shown here is derived from an EMBL/GenBank/DDBJ whole genome shotgun (WGS) entry which is preliminary data.</text>
</comment>
<evidence type="ECO:0000313" key="2">
    <source>
        <dbReference type="Proteomes" id="UP000317180"/>
    </source>
</evidence>
<accession>A0ABQ0SVE1</accession>
<keyword evidence="2" id="KW-1185">Reference proteome</keyword>
<organism evidence="1 2">
    <name type="scientific">Brevibacillus agri</name>
    <dbReference type="NCBI Taxonomy" id="51101"/>
    <lineage>
        <taxon>Bacteria</taxon>
        <taxon>Bacillati</taxon>
        <taxon>Bacillota</taxon>
        <taxon>Bacilli</taxon>
        <taxon>Bacillales</taxon>
        <taxon>Paenibacillaceae</taxon>
        <taxon>Brevibacillus</taxon>
    </lineage>
</organism>
<sequence length="71" mass="8038">MEKYYYSLYFWEYALHVTYMANTTKPTSIATLANVVPCMSVSPLSIAPAFSLLYEKREGNHNGGIIQKVTN</sequence>